<reference evidence="6" key="1">
    <citation type="submission" date="2017-02" db="EMBL/GenBank/DDBJ databases">
        <authorList>
            <person name="Varghese N."/>
            <person name="Submissions S."/>
        </authorList>
    </citation>
    <scope>NUCLEOTIDE SEQUENCE [LARGE SCALE GENOMIC DNA]</scope>
    <source>
        <strain evidence="6">DSM 24091</strain>
    </source>
</reference>
<dbReference type="OrthoDB" id="9810112at2"/>
<evidence type="ECO:0000313" key="5">
    <source>
        <dbReference type="EMBL" id="SKC05564.1"/>
    </source>
</evidence>
<comment type="function">
    <text evidence="4">Catalyzes the dehydration of chorismate into 3-[(1-carboxyvinyl)oxy]benzoate, a step in the biosynthesis of menaquinone (MK, vitamin K2).</text>
</comment>
<dbReference type="EMBL" id="FUZF01000023">
    <property type="protein sequence ID" value="SKC05564.1"/>
    <property type="molecule type" value="Genomic_DNA"/>
</dbReference>
<dbReference type="GO" id="GO:0009234">
    <property type="term" value="P:menaquinone biosynthetic process"/>
    <property type="evidence" value="ECO:0007669"/>
    <property type="project" value="UniProtKB-UniRule"/>
</dbReference>
<dbReference type="InterPro" id="IPR030868">
    <property type="entry name" value="MqnA"/>
</dbReference>
<sequence length="248" mass="27774">MSKVRVSAVSYTNTLPFLQGLKSSPVMDRIDLSVDYPAECARKVITNEADLGIIPVAALLKIANPLIITDYCIGSDGAVDSVFIFSDKPISEVKTLRLDPQSRTSNGLARILLKYYWKNDVDIVWEGNADAYVLIGDRTFGKKEGVAYVYDLGYFWKELTGLPFAYAVWVANKELPVDFINLFNQALADGVSHPKDVIPGLPIYPNFDYEIYLTESLDFKLNVGKRQAIAKYLELYKTLEEIEIAPIT</sequence>
<accession>A0A1T5GAV4</accession>
<evidence type="ECO:0000256" key="4">
    <source>
        <dbReference type="HAMAP-Rule" id="MF_00995"/>
    </source>
</evidence>
<evidence type="ECO:0000313" key="6">
    <source>
        <dbReference type="Proteomes" id="UP000190150"/>
    </source>
</evidence>
<dbReference type="RefSeq" id="WP_079645559.1">
    <property type="nucleotide sequence ID" value="NZ_FUZF01000023.1"/>
</dbReference>
<comment type="catalytic activity">
    <reaction evidence="4">
        <text>chorismate = 3-[(1-carboxyvinyl)-oxy]benzoate + H2O</text>
        <dbReference type="Rhea" id="RHEA:40051"/>
        <dbReference type="ChEBI" id="CHEBI:15377"/>
        <dbReference type="ChEBI" id="CHEBI:29748"/>
        <dbReference type="ChEBI" id="CHEBI:76981"/>
        <dbReference type="EC" id="4.2.1.151"/>
    </reaction>
</comment>
<dbReference type="InterPro" id="IPR003773">
    <property type="entry name" value="Menaquinone_biosynth"/>
</dbReference>
<name>A0A1T5GAV4_9SPHI</name>
<dbReference type="CDD" id="cd13634">
    <property type="entry name" value="PBP2_Sco4506"/>
    <property type="match status" value="1"/>
</dbReference>
<dbReference type="Gene3D" id="3.40.190.10">
    <property type="entry name" value="Periplasmic binding protein-like II"/>
    <property type="match status" value="2"/>
</dbReference>
<keyword evidence="2 4" id="KW-0474">Menaquinone biosynthesis</keyword>
<gene>
    <name evidence="4" type="primary">mqnA</name>
    <name evidence="5" type="ORF">SAMN05660841_03910</name>
</gene>
<dbReference type="STRING" id="1513896.SAMN05660841_03910"/>
<keyword evidence="3 4" id="KW-0456">Lyase</keyword>
<evidence type="ECO:0000256" key="1">
    <source>
        <dbReference type="ARBA" id="ARBA00004863"/>
    </source>
</evidence>
<dbReference type="AlphaFoldDB" id="A0A1T5GAV4"/>
<evidence type="ECO:0000256" key="3">
    <source>
        <dbReference type="ARBA" id="ARBA00023239"/>
    </source>
</evidence>
<comment type="pathway">
    <text evidence="1 4">Quinol/quinone metabolism; menaquinone biosynthesis.</text>
</comment>
<dbReference type="Proteomes" id="UP000190150">
    <property type="component" value="Unassembled WGS sequence"/>
</dbReference>
<proteinExistence type="inferred from homology"/>
<evidence type="ECO:0000256" key="2">
    <source>
        <dbReference type="ARBA" id="ARBA00022428"/>
    </source>
</evidence>
<dbReference type="HAMAP" id="MF_00995">
    <property type="entry name" value="MqnA"/>
    <property type="match status" value="1"/>
</dbReference>
<keyword evidence="6" id="KW-1185">Reference proteome</keyword>
<dbReference type="Pfam" id="PF02621">
    <property type="entry name" value="VitK2_biosynth"/>
    <property type="match status" value="1"/>
</dbReference>
<comment type="similarity">
    <text evidence="4">Belongs to the MqnA/MqnD family. MqnA subfamily.</text>
</comment>
<dbReference type="EC" id="4.2.1.151" evidence="4"/>
<dbReference type="GO" id="GO:0016836">
    <property type="term" value="F:hydro-lyase activity"/>
    <property type="evidence" value="ECO:0007669"/>
    <property type="project" value="UniProtKB-UniRule"/>
</dbReference>
<dbReference type="UniPathway" id="UPA00079"/>
<organism evidence="5 6">
    <name type="scientific">Sphingobacterium nematocida</name>
    <dbReference type="NCBI Taxonomy" id="1513896"/>
    <lineage>
        <taxon>Bacteria</taxon>
        <taxon>Pseudomonadati</taxon>
        <taxon>Bacteroidota</taxon>
        <taxon>Sphingobacteriia</taxon>
        <taxon>Sphingobacteriales</taxon>
        <taxon>Sphingobacteriaceae</taxon>
        <taxon>Sphingobacterium</taxon>
    </lineage>
</organism>
<dbReference type="PANTHER" id="PTHR37690">
    <property type="entry name" value="CHORISMATE DEHYDRATASE"/>
    <property type="match status" value="1"/>
</dbReference>
<dbReference type="PANTHER" id="PTHR37690:SF1">
    <property type="entry name" value="CHORISMATE DEHYDRATASE"/>
    <property type="match status" value="1"/>
</dbReference>
<protein>
    <recommendedName>
        <fullName evidence="4">Chorismate dehydratase</fullName>
        <ecNumber evidence="4">4.2.1.151</ecNumber>
    </recommendedName>
    <alternativeName>
        <fullName evidence="4">Menaquinone biosynthetic enzyme MqnA</fullName>
    </alternativeName>
</protein>
<dbReference type="SUPFAM" id="SSF53850">
    <property type="entry name" value="Periplasmic binding protein-like II"/>
    <property type="match status" value="1"/>
</dbReference>